<dbReference type="SMART" id="SM00355">
    <property type="entry name" value="ZnF_C2H2"/>
    <property type="match status" value="12"/>
</dbReference>
<dbReference type="OrthoDB" id="10020956at2759"/>
<dbReference type="Pfam" id="PF00096">
    <property type="entry name" value="zf-C2H2"/>
    <property type="match status" value="1"/>
</dbReference>
<feature type="compositionally biased region" description="Basic and acidic residues" evidence="2">
    <location>
        <begin position="462"/>
        <end position="477"/>
    </location>
</feature>
<feature type="compositionally biased region" description="Low complexity" evidence="2">
    <location>
        <begin position="820"/>
        <end position="830"/>
    </location>
</feature>
<name>A0A8J2WD47_9CRUS</name>
<feature type="region of interest" description="Disordered" evidence="2">
    <location>
        <begin position="295"/>
        <end position="317"/>
    </location>
</feature>
<keyword evidence="1" id="KW-0479">Metal-binding</keyword>
<feature type="compositionally biased region" description="Polar residues" evidence="2">
    <location>
        <begin position="1794"/>
        <end position="1804"/>
    </location>
</feature>
<feature type="compositionally biased region" description="Low complexity" evidence="2">
    <location>
        <begin position="1062"/>
        <end position="1083"/>
    </location>
</feature>
<feature type="region of interest" description="Disordered" evidence="2">
    <location>
        <begin position="585"/>
        <end position="627"/>
    </location>
</feature>
<keyword evidence="1" id="KW-0863">Zinc-finger</keyword>
<comment type="caution">
    <text evidence="4">The sequence shown here is derived from an EMBL/GenBank/DDBJ whole genome shotgun (WGS) entry which is preliminary data.</text>
</comment>
<evidence type="ECO:0000259" key="3">
    <source>
        <dbReference type="PROSITE" id="PS50157"/>
    </source>
</evidence>
<feature type="region of interest" description="Disordered" evidence="2">
    <location>
        <begin position="194"/>
        <end position="268"/>
    </location>
</feature>
<feature type="compositionally biased region" description="Polar residues" evidence="2">
    <location>
        <begin position="149"/>
        <end position="163"/>
    </location>
</feature>
<feature type="compositionally biased region" description="Polar residues" evidence="2">
    <location>
        <begin position="922"/>
        <end position="933"/>
    </location>
</feature>
<feature type="compositionally biased region" description="Low complexity" evidence="2">
    <location>
        <begin position="1132"/>
        <end position="1143"/>
    </location>
</feature>
<feature type="domain" description="C2H2-type" evidence="3">
    <location>
        <begin position="781"/>
        <end position="809"/>
    </location>
</feature>
<sequence>MASSVSSNGGSNNVMIRSKADSIGVAGGGHTTAMDERNTQTVGGGGGGNTGTTALIGVPERRAATTTADDSAISFSEEDEEDDEDEMDGEDDDEEDDDNRPESSEAAAAAAAAAAAFNAAAAAAFQRQILANFPMFHHASDGSSKLDNDPSNLSAAIESSTNNSPNPFESYFAAAAAAAAAANAEAVFRQQTTTLSGSHARLSEKRTAHDSGTDDNDVSIGGGKGTDGSGSSKSPAGIHQQQPSNKRRKQSKPVRISSDQEPGVNDENASSNAMTAFLAAQQAVAAAALFHQNNPNASSEEEEEGVLHQPNSSKRFNGQQQQMLDWVRANNHMMMTAGINESEQEEGQIIRSSSTNSSGGGHIFDHQLASRLLMSGNSSSSAAARSFAEFLASGGAGGGNGKGFPLFPSSAYGGNWNQQQMMMNIMSMNRSGMMLDDGEVSRSSSHCSGSPTGGLGGSGHLTDVKKIPNDEMGERSSSDSPFAFRNMSKYGSASGGFFPGGGPSVSSPFLFPFLQSSSAGNSPLANHSMGRGASGGLVGSPSVIGGSIRIFNHEAYCELCNKEFCNKYFLKTHKANKHGIYVDNMPPTTTTNSGGTGTTTSVTPDGRISGPVSISTPSSSTGSNNGVQSLPFSVSSSFGPPSLSLTVGAMTYPMHPPSTSELAPIDPVVSYSTIMTTSPSKSVYPTGGLLSSTTSTASTLSTSATTTIPSLSAITTPTSAAAMNSSSVGLMDFFPMWPSQTTTPPVTTINNTLATSSLTSSSNAMKSQLQHLPGGIVNPEAYCELCQKEFCNKYFLKRHKAKMHGIVPPEGSVPPPPAPAGSSLPSSSGGSHKKSKSHSSKQTAPPAPATAVDLIKIPLTLPPTTGPVTSPARNLSMTGNETVVEHPQQQPVAEPVRESTTPTTSSNFNLLMQGSSLGGVINNETGGSGNVSVLPSSGSSKLDLSSSSSSSNRQDNNSLSLLKIPTPSLSAMFSTPPSMMMESHPVRIHHSKTPSSSSSSGGGNGSSGGGGMVPQQLFSPERLRQMGVINTEAFCEICCKEFCNKYFLRTHKFKKHGIGSMPEQQPQQSQQQSSSHPSESSSSTGMIRQHHYNNNNNNNGANKRGGSSPTTKPNASESSLSPEQKMPLNLVSTPPGTLTTTTSTTTTLMGQQQMDSGMSLSCDLCQRPFQSSYLLHMHRTYFHNQPPPADESMNENDMNDTSAMDEDNPSDNGQEDDETGTFPNNSPRSPSIAVKSEPEMRNADVNEDQRPVSTDANNSPSGGITISADLQKLQSMIMELNGSSTAAAAAAAAASMTGEDRRRCWMDAPVKNANNSNNINQLSLGNNESANHYISASGGGIVKIVNPATSDPSDLANLASSSSVCHLCGNKDFLTPSFLQIHMQNYHGINVGGNGGVDPSAAAMEAAVAAAASQLGLDRLLDFGPPPAPSSTSGHHHMKRSGGSGGRSSSSASPAATRSYCQICNKELCNKYFMKTHMLKMHGIHLEASGGGSQIGGVQCDICHKELCSKYFLKVHKQNTHGIVFPDHEMLLPNGMAPGNMLKDQGVMDLSFHQHHHQQQQMQQQMMEGSTSPVKSTPTVSESCPLCPKRFKSSKSLKAHLSHDHSGSSGSSATAACCYICNQQFNDVVALQVHLIKSHASHLMDHHQTPPPQAPATVSTSVAATPTTSSSNGEQQQQANQGSCLMSSPSPKTSSPSSFQRSSYCDYSAGYLFSNERGGQMDSCPPMPGLVPASTNASPRPSSVVENRSPPATTVNQQKIQCPLCGNQLQLEQFQSHLMAHQFPINFLHTLMPPSTGNTTAASTSEEHDDLGAINQQQQQQQQQRTNAGRRKRRYRCSVCSRKFATRQLCLTHILQRHPPSIRSSHGGLNAKSVGFGLSSPTSPVSSCHMIQSQQQQQQQQRPLTCPRCGYATRQPQLLRLHLRTQQCIPVVARNPDLQQLPPYLAVPTSTASVGGNPVGNSSRLSAIMNNKQALGLQSVQGQHAHRQDFVLQAFLLTQPDADANKSSSSSNSNAKNRRGGDPGGGANQENGHHNDQVIDPSAIKRESKQNGNRLSQDTDERKRTTDQQQQQQKDRSADATTKEQRDEQDEEEEGQNQSCNFIPSLILLPVNRRIANPLSLTFSLTPA</sequence>
<feature type="compositionally biased region" description="Low complexity" evidence="2">
    <location>
        <begin position="64"/>
        <end position="75"/>
    </location>
</feature>
<feature type="compositionally biased region" description="Polar residues" evidence="2">
    <location>
        <begin position="1733"/>
        <end position="1755"/>
    </location>
</feature>
<feature type="compositionally biased region" description="Low complexity" evidence="2">
    <location>
        <begin position="934"/>
        <end position="962"/>
    </location>
</feature>
<gene>
    <name evidence="4" type="ORF">DGAL_LOCUS2018</name>
</gene>
<feature type="domain" description="C2H2-type" evidence="3">
    <location>
        <begin position="1160"/>
        <end position="1188"/>
    </location>
</feature>
<dbReference type="InterPro" id="IPR013087">
    <property type="entry name" value="Znf_C2H2_type"/>
</dbReference>
<dbReference type="InterPro" id="IPR036236">
    <property type="entry name" value="Znf_C2H2_sf"/>
</dbReference>
<feature type="compositionally biased region" description="Polar residues" evidence="2">
    <location>
        <begin position="1105"/>
        <end position="1122"/>
    </location>
</feature>
<feature type="compositionally biased region" description="Low complexity" evidence="2">
    <location>
        <begin position="1683"/>
        <end position="1701"/>
    </location>
</feature>
<keyword evidence="1" id="KW-0862">Zinc</keyword>
<feature type="region of interest" description="Disordered" evidence="2">
    <location>
        <begin position="21"/>
        <end position="107"/>
    </location>
</feature>
<feature type="compositionally biased region" description="Polar residues" evidence="2">
    <location>
        <begin position="1672"/>
        <end position="1682"/>
    </location>
</feature>
<feature type="region of interest" description="Disordered" evidence="2">
    <location>
        <begin position="1719"/>
        <end position="1755"/>
    </location>
</feature>
<protein>
    <recommendedName>
        <fullName evidence="3">C2H2-type domain-containing protein</fullName>
    </recommendedName>
</protein>
<feature type="compositionally biased region" description="Acidic residues" evidence="2">
    <location>
        <begin position="76"/>
        <end position="99"/>
    </location>
</feature>
<reference evidence="4" key="1">
    <citation type="submission" date="2021-11" db="EMBL/GenBank/DDBJ databases">
        <authorList>
            <person name="Schell T."/>
        </authorList>
    </citation>
    <scope>NUCLEOTIDE SEQUENCE</scope>
    <source>
        <strain evidence="4">M5</strain>
    </source>
</reference>
<evidence type="ECO:0000256" key="1">
    <source>
        <dbReference type="PROSITE-ProRule" id="PRU00042"/>
    </source>
</evidence>
<evidence type="ECO:0000313" key="4">
    <source>
        <dbReference type="EMBL" id="CAH0099860.1"/>
    </source>
</evidence>
<dbReference type="Proteomes" id="UP000789390">
    <property type="component" value="Unassembled WGS sequence"/>
</dbReference>
<feature type="compositionally biased region" description="Basic and acidic residues" evidence="2">
    <location>
        <begin position="2057"/>
        <end position="2066"/>
    </location>
</feature>
<feature type="region of interest" description="Disordered" evidence="2">
    <location>
        <begin position="1423"/>
        <end position="1453"/>
    </location>
</feature>
<dbReference type="EMBL" id="CAKKLH010000025">
    <property type="protein sequence ID" value="CAH0099860.1"/>
    <property type="molecule type" value="Genomic_DNA"/>
</dbReference>
<feature type="compositionally biased region" description="Low complexity" evidence="2">
    <location>
        <begin position="586"/>
        <end position="627"/>
    </location>
</feature>
<dbReference type="PROSITE" id="PS50157">
    <property type="entry name" value="ZINC_FINGER_C2H2_2"/>
    <property type="match status" value="3"/>
</dbReference>
<feature type="region of interest" description="Disordered" evidence="2">
    <location>
        <begin position="1794"/>
        <end position="1832"/>
    </location>
</feature>
<dbReference type="PANTHER" id="PTHR21190:SF1">
    <property type="entry name" value="GH10077P"/>
    <property type="match status" value="1"/>
</dbReference>
<feature type="compositionally biased region" description="Polar residues" evidence="2">
    <location>
        <begin position="898"/>
        <end position="915"/>
    </location>
</feature>
<feature type="region of interest" description="Disordered" evidence="2">
    <location>
        <begin position="2002"/>
        <end position="2098"/>
    </location>
</feature>
<feature type="compositionally biased region" description="Polar residues" evidence="2">
    <location>
        <begin position="1251"/>
        <end position="1264"/>
    </location>
</feature>
<dbReference type="Gene3D" id="3.30.160.60">
    <property type="entry name" value="Classic Zinc Finger"/>
    <property type="match status" value="2"/>
</dbReference>
<feature type="compositionally biased region" description="Basic and acidic residues" evidence="2">
    <location>
        <begin position="2073"/>
        <end position="2086"/>
    </location>
</feature>
<feature type="region of interest" description="Disordered" evidence="2">
    <location>
        <begin position="883"/>
        <end position="963"/>
    </location>
</feature>
<feature type="region of interest" description="Disordered" evidence="2">
    <location>
        <begin position="141"/>
        <end position="163"/>
    </location>
</feature>
<feature type="compositionally biased region" description="Acidic residues" evidence="2">
    <location>
        <begin position="1192"/>
        <end position="1219"/>
    </location>
</feature>
<feature type="compositionally biased region" description="Basic and acidic residues" evidence="2">
    <location>
        <begin position="1236"/>
        <end position="1250"/>
    </location>
</feature>
<dbReference type="SUPFAM" id="SSF57667">
    <property type="entry name" value="beta-beta-alpha zinc fingers"/>
    <property type="match status" value="1"/>
</dbReference>
<feature type="region of interest" description="Disordered" evidence="2">
    <location>
        <begin position="1057"/>
        <end position="1143"/>
    </location>
</feature>
<feature type="compositionally biased region" description="Low complexity" evidence="2">
    <location>
        <begin position="2005"/>
        <end position="2015"/>
    </location>
</feature>
<dbReference type="PROSITE" id="PS00028">
    <property type="entry name" value="ZINC_FINGER_C2H2_1"/>
    <property type="match status" value="7"/>
</dbReference>
<evidence type="ECO:0000256" key="2">
    <source>
        <dbReference type="SAM" id="MobiDB-lite"/>
    </source>
</evidence>
<feature type="region of interest" description="Disordered" evidence="2">
    <location>
        <begin position="1184"/>
        <end position="1265"/>
    </location>
</feature>
<feature type="region of interest" description="Disordered" evidence="2">
    <location>
        <begin position="986"/>
        <end position="1015"/>
    </location>
</feature>
<accession>A0A8J2WD47</accession>
<proteinExistence type="predicted"/>
<feature type="compositionally biased region" description="Basic and acidic residues" evidence="2">
    <location>
        <begin position="2031"/>
        <end position="2049"/>
    </location>
</feature>
<feature type="region of interest" description="Disordered" evidence="2">
    <location>
        <begin position="436"/>
        <end position="480"/>
    </location>
</feature>
<organism evidence="4 5">
    <name type="scientific">Daphnia galeata</name>
    <dbReference type="NCBI Taxonomy" id="27404"/>
    <lineage>
        <taxon>Eukaryota</taxon>
        <taxon>Metazoa</taxon>
        <taxon>Ecdysozoa</taxon>
        <taxon>Arthropoda</taxon>
        <taxon>Crustacea</taxon>
        <taxon>Branchiopoda</taxon>
        <taxon>Diplostraca</taxon>
        <taxon>Cladocera</taxon>
        <taxon>Anomopoda</taxon>
        <taxon>Daphniidae</taxon>
        <taxon>Daphnia</taxon>
    </lineage>
</organism>
<dbReference type="GO" id="GO:0008270">
    <property type="term" value="F:zinc ion binding"/>
    <property type="evidence" value="ECO:0007669"/>
    <property type="project" value="UniProtKB-KW"/>
</dbReference>
<feature type="compositionally biased region" description="Gly residues" evidence="2">
    <location>
        <begin position="1000"/>
        <end position="1012"/>
    </location>
</feature>
<feature type="compositionally biased region" description="Basic and acidic residues" evidence="2">
    <location>
        <begin position="201"/>
        <end position="212"/>
    </location>
</feature>
<dbReference type="PANTHER" id="PTHR21190">
    <property type="entry name" value="GH10077P"/>
    <property type="match status" value="1"/>
</dbReference>
<keyword evidence="5" id="KW-1185">Reference proteome</keyword>
<evidence type="ECO:0000313" key="5">
    <source>
        <dbReference type="Proteomes" id="UP000789390"/>
    </source>
</evidence>
<feature type="compositionally biased region" description="Low complexity" evidence="2">
    <location>
        <begin position="1655"/>
        <end position="1671"/>
    </location>
</feature>
<feature type="region of interest" description="Disordered" evidence="2">
    <location>
        <begin position="1642"/>
        <end position="1701"/>
    </location>
</feature>
<feature type="domain" description="C2H2-type" evidence="3">
    <location>
        <begin position="1582"/>
        <end position="1610"/>
    </location>
</feature>
<feature type="region of interest" description="Disordered" evidence="2">
    <location>
        <begin position="806"/>
        <end position="847"/>
    </location>
</feature>